<feature type="domain" description="GHMP kinase N-terminal" evidence="7">
    <location>
        <begin position="81"/>
        <end position="170"/>
    </location>
</feature>
<dbReference type="Proteomes" id="UP000562464">
    <property type="component" value="Unassembled WGS sequence"/>
</dbReference>
<evidence type="ECO:0000256" key="5">
    <source>
        <dbReference type="ARBA" id="ARBA00022777"/>
    </source>
</evidence>
<comment type="caution">
    <text evidence="8">The sequence shown here is derived from an EMBL/GenBank/DDBJ whole genome shotgun (WGS) entry which is preliminary data.</text>
</comment>
<evidence type="ECO:0000313" key="8">
    <source>
        <dbReference type="EMBL" id="MBB5887694.1"/>
    </source>
</evidence>
<dbReference type="Gene3D" id="3.30.70.890">
    <property type="entry name" value="GHMP kinase, C-terminal domain"/>
    <property type="match status" value="1"/>
</dbReference>
<keyword evidence="4" id="KW-0547">Nucleotide-binding</keyword>
<evidence type="ECO:0000256" key="6">
    <source>
        <dbReference type="ARBA" id="ARBA00022840"/>
    </source>
</evidence>
<dbReference type="InterPro" id="IPR006204">
    <property type="entry name" value="GHMP_kinase_N_dom"/>
</dbReference>
<dbReference type="EC" id="2.7.4.2" evidence="2"/>
<dbReference type="GO" id="GO:0005524">
    <property type="term" value="F:ATP binding"/>
    <property type="evidence" value="ECO:0007669"/>
    <property type="project" value="UniProtKB-KW"/>
</dbReference>
<dbReference type="Gene3D" id="3.30.230.10">
    <property type="match status" value="1"/>
</dbReference>
<protein>
    <recommendedName>
        <fullName evidence="2">phosphomevalonate kinase</fullName>
        <ecNumber evidence="2">2.7.4.2</ecNumber>
    </recommendedName>
</protein>
<dbReference type="SUPFAM" id="SSF55060">
    <property type="entry name" value="GHMP Kinase, C-terminal domain"/>
    <property type="match status" value="1"/>
</dbReference>
<dbReference type="AlphaFoldDB" id="A0A841C5S1"/>
<evidence type="ECO:0000256" key="2">
    <source>
        <dbReference type="ARBA" id="ARBA00012958"/>
    </source>
</evidence>
<comment type="pathway">
    <text evidence="1">Isoprenoid biosynthesis; isopentenyl diphosphate biosynthesis via mevalonate pathway; isopentenyl diphosphate from (R)-mevalonate: step 2/3.</text>
</comment>
<accession>A0A841C5S1</accession>
<keyword evidence="6" id="KW-0067">ATP-binding</keyword>
<dbReference type="RefSeq" id="WP_183539103.1">
    <property type="nucleotide sequence ID" value="NZ_JACHHV010000006.1"/>
</dbReference>
<dbReference type="SUPFAM" id="SSF54211">
    <property type="entry name" value="Ribosomal protein S5 domain 2-like"/>
    <property type="match status" value="1"/>
</dbReference>
<organism evidence="8 9">
    <name type="scientific">Lactovum miscens</name>
    <dbReference type="NCBI Taxonomy" id="190387"/>
    <lineage>
        <taxon>Bacteria</taxon>
        <taxon>Bacillati</taxon>
        <taxon>Bacillota</taxon>
        <taxon>Bacilli</taxon>
        <taxon>Lactobacillales</taxon>
        <taxon>Streptococcaceae</taxon>
        <taxon>Lactovum</taxon>
    </lineage>
</organism>
<dbReference type="PANTHER" id="PTHR31814:SF2">
    <property type="entry name" value="PHOSPHOMEVALONATE KINASE"/>
    <property type="match status" value="1"/>
</dbReference>
<evidence type="ECO:0000256" key="1">
    <source>
        <dbReference type="ARBA" id="ARBA00005017"/>
    </source>
</evidence>
<keyword evidence="3 8" id="KW-0808">Transferase</keyword>
<dbReference type="GO" id="GO:0004631">
    <property type="term" value="F:phosphomevalonate kinase activity"/>
    <property type="evidence" value="ECO:0007669"/>
    <property type="project" value="UniProtKB-EC"/>
</dbReference>
<evidence type="ECO:0000259" key="7">
    <source>
        <dbReference type="Pfam" id="PF00288"/>
    </source>
</evidence>
<dbReference type="PANTHER" id="PTHR31814">
    <property type="match status" value="1"/>
</dbReference>
<dbReference type="EMBL" id="JACHHV010000006">
    <property type="protein sequence ID" value="MBB5887694.1"/>
    <property type="molecule type" value="Genomic_DNA"/>
</dbReference>
<evidence type="ECO:0000256" key="3">
    <source>
        <dbReference type="ARBA" id="ARBA00022679"/>
    </source>
</evidence>
<keyword evidence="5 8" id="KW-0418">Kinase</keyword>
<reference evidence="8 9" key="1">
    <citation type="submission" date="2020-08" db="EMBL/GenBank/DDBJ databases">
        <title>Genomic Encyclopedia of Type Strains, Phase IV (KMG-IV): sequencing the most valuable type-strain genomes for metagenomic binning, comparative biology and taxonomic classification.</title>
        <authorList>
            <person name="Goeker M."/>
        </authorList>
    </citation>
    <scope>NUCLEOTIDE SEQUENCE [LARGE SCALE GENOMIC DNA]</scope>
    <source>
        <strain evidence="8 9">DSM 14925</strain>
    </source>
</reference>
<dbReference type="InterPro" id="IPR020568">
    <property type="entry name" value="Ribosomal_Su5_D2-typ_SF"/>
</dbReference>
<name>A0A841C5S1_9LACT</name>
<dbReference type="InterPro" id="IPR036554">
    <property type="entry name" value="GHMP_kinase_C_sf"/>
</dbReference>
<evidence type="ECO:0000256" key="4">
    <source>
        <dbReference type="ARBA" id="ARBA00022741"/>
    </source>
</evidence>
<dbReference type="Pfam" id="PF00288">
    <property type="entry name" value="GHMP_kinases_N"/>
    <property type="match status" value="1"/>
</dbReference>
<keyword evidence="9" id="KW-1185">Reference proteome</keyword>
<sequence length="318" mass="35095">MPKKVIIKVPGKLFIAGEYAVTRQGGRAIVAAVETNFMISVKQTKGLSVMHTNIGLEAFSFKPTDLLKPGMIDMKSDWSFALTAIKKFIEVCGPLKSELEIEIQSNLGYGKNKKGYGSSAAVVSGIVKALNQFFNMKLSFEEEFEIAADAHFEVQGSGSMGDIAAIIFGGIVSYRNRDLIEVLQFPDWETFVVQTGKSVKTGEKLSINFEPSFYAESDKLVQRLSQEKNFSGFKKLLLENQDLLIKNLPKDYVTEKLDFALKTVNSHPRLAGKISGSGFGENLIVFSNGVSWGEITLLIQSLEQKNIKMEAIKIAKSN</sequence>
<evidence type="ECO:0000313" key="9">
    <source>
        <dbReference type="Proteomes" id="UP000562464"/>
    </source>
</evidence>
<gene>
    <name evidence="8" type="ORF">HNQ37_000566</name>
</gene>
<dbReference type="InterPro" id="IPR035102">
    <property type="entry name" value="Phosphomevalonate_kinase"/>
</dbReference>
<dbReference type="InterPro" id="IPR014721">
    <property type="entry name" value="Ribsml_uS5_D2-typ_fold_subgr"/>
</dbReference>
<proteinExistence type="predicted"/>